<evidence type="ECO:0000256" key="4">
    <source>
        <dbReference type="ARBA" id="ARBA00022496"/>
    </source>
</evidence>
<keyword evidence="8" id="KW-0406">Ion transport</keyword>
<evidence type="ECO:0000256" key="1">
    <source>
        <dbReference type="ARBA" id="ARBA00004571"/>
    </source>
</evidence>
<keyword evidence="14" id="KW-0675">Receptor</keyword>
<evidence type="ECO:0000256" key="7">
    <source>
        <dbReference type="ARBA" id="ARBA00023004"/>
    </source>
</evidence>
<evidence type="ECO:0000256" key="2">
    <source>
        <dbReference type="ARBA" id="ARBA00022448"/>
    </source>
</evidence>
<feature type="signal peptide" evidence="12">
    <location>
        <begin position="1"/>
        <end position="17"/>
    </location>
</feature>
<reference evidence="14" key="1">
    <citation type="submission" date="2022-10" db="EMBL/GenBank/DDBJ databases">
        <title>Chryseobacterium sp. nov., a novel bacterial species.</title>
        <authorList>
            <person name="Cao Y."/>
        </authorList>
    </citation>
    <scope>NUCLEOTIDE SEQUENCE</scope>
    <source>
        <strain evidence="14">KC 927</strain>
    </source>
</reference>
<name>A0ABT3Y8C4_9FLAO</name>
<dbReference type="EMBL" id="JAOVZV010000024">
    <property type="protein sequence ID" value="MCX8534431.1"/>
    <property type="molecule type" value="Genomic_DNA"/>
</dbReference>
<dbReference type="Gene3D" id="2.40.170.20">
    <property type="entry name" value="TonB-dependent receptor, beta-barrel domain"/>
    <property type="match status" value="1"/>
</dbReference>
<evidence type="ECO:0000256" key="12">
    <source>
        <dbReference type="SAM" id="SignalP"/>
    </source>
</evidence>
<evidence type="ECO:0000256" key="5">
    <source>
        <dbReference type="ARBA" id="ARBA00022692"/>
    </source>
</evidence>
<comment type="caution">
    <text evidence="14">The sequence shown here is derived from an EMBL/GenBank/DDBJ whole genome shotgun (WGS) entry which is preliminary data.</text>
</comment>
<dbReference type="Pfam" id="PF07715">
    <property type="entry name" value="Plug"/>
    <property type="match status" value="1"/>
</dbReference>
<dbReference type="RefSeq" id="WP_267282876.1">
    <property type="nucleotide sequence ID" value="NZ_JAOVZV010000024.1"/>
</dbReference>
<dbReference type="Gene3D" id="2.170.130.10">
    <property type="entry name" value="TonB-dependent receptor, plug domain"/>
    <property type="match status" value="1"/>
</dbReference>
<keyword evidence="7" id="KW-0408">Iron</keyword>
<dbReference type="PANTHER" id="PTHR32552">
    <property type="entry name" value="FERRICHROME IRON RECEPTOR-RELATED"/>
    <property type="match status" value="1"/>
</dbReference>
<keyword evidence="6 12" id="KW-0732">Signal</keyword>
<dbReference type="InterPro" id="IPR037066">
    <property type="entry name" value="Plug_dom_sf"/>
</dbReference>
<evidence type="ECO:0000256" key="8">
    <source>
        <dbReference type="ARBA" id="ARBA00023065"/>
    </source>
</evidence>
<evidence type="ECO:0000256" key="11">
    <source>
        <dbReference type="PROSITE-ProRule" id="PRU01360"/>
    </source>
</evidence>
<dbReference type="InterPro" id="IPR039426">
    <property type="entry name" value="TonB-dep_rcpt-like"/>
</dbReference>
<keyword evidence="5 11" id="KW-0812">Transmembrane</keyword>
<dbReference type="Proteomes" id="UP001070176">
    <property type="component" value="Unassembled WGS sequence"/>
</dbReference>
<keyword evidence="2 11" id="KW-0813">Transport</keyword>
<protein>
    <submittedName>
        <fullName evidence="14">TonB-dependent receptor plug domain-containing protein</fullName>
    </submittedName>
</protein>
<keyword evidence="3 11" id="KW-1134">Transmembrane beta strand</keyword>
<feature type="domain" description="TonB-dependent receptor plug" evidence="13">
    <location>
        <begin position="49"/>
        <end position="146"/>
    </location>
</feature>
<keyword evidence="4" id="KW-0410">Iron transport</keyword>
<keyword evidence="9 11" id="KW-0472">Membrane</keyword>
<proteinExistence type="inferred from homology"/>
<sequence length="700" mass="79671">MKGLFFLGLTASSLSFAQTQNPDSLKAREIEAVNFTKRLPVAKEIINVQKDLDSRNLGQDLPILLKNQTSIISTSDAGNGVGYTGFRIRGVAGRGINVMMNGVPFNDSESQGTFFVNVPDLTSSASQIVIQRGVGTSNNGVSAFGASINVISKEPEDKFYFKTDDSYGSFNTYKYSAEIGSGKFWKDRLSIMGRYSNIHSDGYIDRAASDLNSYNFTALFEEGKTKLRLMAFGGKEKTYQAWNGVDRQTWETNPKTNLSGAIYDANWENIVGFYDNETDNYRQNHYQLLWEQGLNDNWNLETTLHYTKGRGYYENYKQGDPYARYNLPDFNGNKSSDFIRKKWLNNDFYGVVSTLYGKFDYLDLNFGVVGNQYYGRHYGNVRDVFFAEIPQHEYYRNRSVKNEVAGFAKALIKVNDFEFFGDLQLRNIDYDTKILMEGDDEGANLKKNWLFFNPKAGVNYKLGNGKVFVSYAHAQREPNRDDLISNNDVKSESLHDVEAGIEKQFGPVAFTANIYYMYYLNQLVLNGQISNIGEFIRTNSGKSYRRGIEVGALAKLSKQWEVSGNVSLSQNRNLDFRIENESGINNLGNTEISFSPNVIANLSLKFNPTKNFHFALMNQYVGKQYLDNTETQSLLLKDYFLTDFNVQYDFKISKHDVALKLLVNNIFDQKYVNNGYVYNGPIYFAQAGTNFMFGISWKIQ</sequence>
<evidence type="ECO:0000256" key="9">
    <source>
        <dbReference type="ARBA" id="ARBA00023136"/>
    </source>
</evidence>
<accession>A0ABT3Y8C4</accession>
<feature type="chain" id="PRO_5046940599" evidence="12">
    <location>
        <begin position="18"/>
        <end position="700"/>
    </location>
</feature>
<dbReference type="PROSITE" id="PS52016">
    <property type="entry name" value="TONB_DEPENDENT_REC_3"/>
    <property type="match status" value="1"/>
</dbReference>
<comment type="similarity">
    <text evidence="11">Belongs to the TonB-dependent receptor family.</text>
</comment>
<evidence type="ECO:0000256" key="3">
    <source>
        <dbReference type="ARBA" id="ARBA00022452"/>
    </source>
</evidence>
<dbReference type="SUPFAM" id="SSF56935">
    <property type="entry name" value="Porins"/>
    <property type="match status" value="1"/>
</dbReference>
<organism evidence="14 15">
    <name type="scientific">Chryseobacterium luquanense</name>
    <dbReference type="NCBI Taxonomy" id="2983766"/>
    <lineage>
        <taxon>Bacteria</taxon>
        <taxon>Pseudomonadati</taxon>
        <taxon>Bacteroidota</taxon>
        <taxon>Flavobacteriia</taxon>
        <taxon>Flavobacteriales</taxon>
        <taxon>Weeksellaceae</taxon>
        <taxon>Chryseobacterium group</taxon>
        <taxon>Chryseobacterium</taxon>
    </lineage>
</organism>
<evidence type="ECO:0000256" key="10">
    <source>
        <dbReference type="ARBA" id="ARBA00023237"/>
    </source>
</evidence>
<dbReference type="InterPro" id="IPR012910">
    <property type="entry name" value="Plug_dom"/>
</dbReference>
<comment type="subcellular location">
    <subcellularLocation>
        <location evidence="1 11">Cell outer membrane</location>
        <topology evidence="1 11">Multi-pass membrane protein</topology>
    </subcellularLocation>
</comment>
<dbReference type="PANTHER" id="PTHR32552:SF68">
    <property type="entry name" value="FERRICHROME OUTER MEMBRANE TRANSPORTER_PHAGE RECEPTOR"/>
    <property type="match status" value="1"/>
</dbReference>
<keyword evidence="10 11" id="KW-0998">Cell outer membrane</keyword>
<evidence type="ECO:0000256" key="6">
    <source>
        <dbReference type="ARBA" id="ARBA00022729"/>
    </source>
</evidence>
<evidence type="ECO:0000259" key="13">
    <source>
        <dbReference type="Pfam" id="PF07715"/>
    </source>
</evidence>
<evidence type="ECO:0000313" key="15">
    <source>
        <dbReference type="Proteomes" id="UP001070176"/>
    </source>
</evidence>
<keyword evidence="15" id="KW-1185">Reference proteome</keyword>
<evidence type="ECO:0000313" key="14">
    <source>
        <dbReference type="EMBL" id="MCX8534431.1"/>
    </source>
</evidence>
<gene>
    <name evidence="14" type="ORF">OEA66_18955</name>
</gene>
<dbReference type="InterPro" id="IPR036942">
    <property type="entry name" value="Beta-barrel_TonB_sf"/>
</dbReference>